<evidence type="ECO:0000313" key="3">
    <source>
        <dbReference type="EMBL" id="PPL19197.1"/>
    </source>
</evidence>
<reference evidence="3 4" key="1">
    <citation type="journal article" date="2008" name="Int. J. Syst. Evol. Microbiol.">
        <title>Leifsonia pindariensis sp. nov., isolated from the Pindari glacier of the Indian Himalayas, and emended description of the genus Leifsonia.</title>
        <authorList>
            <person name="Reddy G.S."/>
            <person name="Prabagaran S.R."/>
            <person name="Shivaji S."/>
        </authorList>
    </citation>
    <scope>NUCLEOTIDE SEQUENCE [LARGE SCALE GENOMIC DNA]</scope>
    <source>
        <strain evidence="3 4">PON 10</strain>
    </source>
</reference>
<gene>
    <name evidence="3" type="ORF">GY24_06965</name>
</gene>
<dbReference type="RefSeq" id="WP_104474988.1">
    <property type="nucleotide sequence ID" value="NZ_MPZN01000017.1"/>
</dbReference>
<protein>
    <recommendedName>
        <fullName evidence="2">MaoC-like domain-containing protein</fullName>
    </recommendedName>
</protein>
<comment type="similarity">
    <text evidence="1">Belongs to the enoyl-CoA hydratase/isomerase family.</text>
</comment>
<name>A0ABX5AWC1_9MICO</name>
<proteinExistence type="inferred from homology"/>
<evidence type="ECO:0000313" key="4">
    <source>
        <dbReference type="Proteomes" id="UP000237755"/>
    </source>
</evidence>
<dbReference type="Gene3D" id="3.10.129.10">
    <property type="entry name" value="Hotdog Thioesterase"/>
    <property type="match status" value="1"/>
</dbReference>
<organism evidence="3 4">
    <name type="scientific">Microterricola pindariensis</name>
    <dbReference type="NCBI Taxonomy" id="478010"/>
    <lineage>
        <taxon>Bacteria</taxon>
        <taxon>Bacillati</taxon>
        <taxon>Actinomycetota</taxon>
        <taxon>Actinomycetes</taxon>
        <taxon>Micrococcales</taxon>
        <taxon>Microbacteriaceae</taxon>
        <taxon>Microterricola</taxon>
    </lineage>
</organism>
<keyword evidence="4" id="KW-1185">Reference proteome</keyword>
<dbReference type="InterPro" id="IPR029069">
    <property type="entry name" value="HotDog_dom_sf"/>
</dbReference>
<dbReference type="Proteomes" id="UP000237755">
    <property type="component" value="Unassembled WGS sequence"/>
</dbReference>
<dbReference type="PANTHER" id="PTHR42993">
    <property type="entry name" value="MAOC-LIKE DEHYDRATASE DOMAIN-CONTAINING PROTEIN"/>
    <property type="match status" value="1"/>
</dbReference>
<dbReference type="SUPFAM" id="SSF54637">
    <property type="entry name" value="Thioesterase/thiol ester dehydrase-isomerase"/>
    <property type="match status" value="1"/>
</dbReference>
<dbReference type="EMBL" id="MPZN01000017">
    <property type="protein sequence ID" value="PPL19197.1"/>
    <property type="molecule type" value="Genomic_DNA"/>
</dbReference>
<comment type="caution">
    <text evidence="3">The sequence shown here is derived from an EMBL/GenBank/DDBJ whole genome shotgun (WGS) entry which is preliminary data.</text>
</comment>
<sequence length="154" mass="16649">MKTTLEIARLMPTMAPGTTLGLSRPIPLTQGRIDDFAEITGDRQWIHVDAERASSGPYAGTIAHGYLILALLPEFTRDVVDFASQGTVINYGLNRVRFLAAAGSGIQCIDRITLMERTDKTAGTLYGLQHELMDAETGDVLCLAQTLTLVRAAA</sequence>
<feature type="domain" description="MaoC-like" evidence="2">
    <location>
        <begin position="15"/>
        <end position="100"/>
    </location>
</feature>
<dbReference type="Pfam" id="PF01575">
    <property type="entry name" value="MaoC_dehydratas"/>
    <property type="match status" value="1"/>
</dbReference>
<accession>A0ABX5AWC1</accession>
<evidence type="ECO:0000259" key="2">
    <source>
        <dbReference type="Pfam" id="PF01575"/>
    </source>
</evidence>
<evidence type="ECO:0000256" key="1">
    <source>
        <dbReference type="ARBA" id="ARBA00005254"/>
    </source>
</evidence>
<dbReference type="InterPro" id="IPR002539">
    <property type="entry name" value="MaoC-like_dom"/>
</dbReference>
<dbReference type="PANTHER" id="PTHR42993:SF1">
    <property type="entry name" value="MAOC-LIKE DEHYDRATASE DOMAIN-CONTAINING PROTEIN"/>
    <property type="match status" value="1"/>
</dbReference>